<dbReference type="EMBL" id="BMAT01004195">
    <property type="protein sequence ID" value="GFR70047.1"/>
    <property type="molecule type" value="Genomic_DNA"/>
</dbReference>
<sequence length="102" mass="11376">MAISKLDIAVTIINGRTCPPGAVIYNMFHGRSLWLASYWWKLLINGTAGVAPRHGVHEPFDRYNNIIITLIIISSIVIIIILIITSTIIIIIIYMVSRSSGR</sequence>
<evidence type="ECO:0000256" key="1">
    <source>
        <dbReference type="SAM" id="Phobius"/>
    </source>
</evidence>
<keyword evidence="1" id="KW-0472">Membrane</keyword>
<keyword evidence="1" id="KW-1133">Transmembrane helix</keyword>
<accession>A0AAV4F9Z8</accession>
<feature type="transmembrane region" description="Helical" evidence="1">
    <location>
        <begin position="66"/>
        <end position="96"/>
    </location>
</feature>
<comment type="caution">
    <text evidence="2">The sequence shown here is derived from an EMBL/GenBank/DDBJ whole genome shotgun (WGS) entry which is preliminary data.</text>
</comment>
<name>A0AAV4F9Z8_9GAST</name>
<evidence type="ECO:0000313" key="3">
    <source>
        <dbReference type="Proteomes" id="UP000762676"/>
    </source>
</evidence>
<proteinExistence type="predicted"/>
<reference evidence="2 3" key="1">
    <citation type="journal article" date="2021" name="Elife">
        <title>Chloroplast acquisition without the gene transfer in kleptoplastic sea slugs, Plakobranchus ocellatus.</title>
        <authorList>
            <person name="Maeda T."/>
            <person name="Takahashi S."/>
            <person name="Yoshida T."/>
            <person name="Shimamura S."/>
            <person name="Takaki Y."/>
            <person name="Nagai Y."/>
            <person name="Toyoda A."/>
            <person name="Suzuki Y."/>
            <person name="Arimoto A."/>
            <person name="Ishii H."/>
            <person name="Satoh N."/>
            <person name="Nishiyama T."/>
            <person name="Hasebe M."/>
            <person name="Maruyama T."/>
            <person name="Minagawa J."/>
            <person name="Obokata J."/>
            <person name="Shigenobu S."/>
        </authorList>
    </citation>
    <scope>NUCLEOTIDE SEQUENCE [LARGE SCALE GENOMIC DNA]</scope>
</reference>
<keyword evidence="1" id="KW-0812">Transmembrane</keyword>
<evidence type="ECO:0000313" key="2">
    <source>
        <dbReference type="EMBL" id="GFR70047.1"/>
    </source>
</evidence>
<gene>
    <name evidence="2" type="ORF">ElyMa_002062700</name>
</gene>
<dbReference type="AlphaFoldDB" id="A0AAV4F9Z8"/>
<organism evidence="2 3">
    <name type="scientific">Elysia marginata</name>
    <dbReference type="NCBI Taxonomy" id="1093978"/>
    <lineage>
        <taxon>Eukaryota</taxon>
        <taxon>Metazoa</taxon>
        <taxon>Spiralia</taxon>
        <taxon>Lophotrochozoa</taxon>
        <taxon>Mollusca</taxon>
        <taxon>Gastropoda</taxon>
        <taxon>Heterobranchia</taxon>
        <taxon>Euthyneura</taxon>
        <taxon>Panpulmonata</taxon>
        <taxon>Sacoglossa</taxon>
        <taxon>Placobranchoidea</taxon>
        <taxon>Plakobranchidae</taxon>
        <taxon>Elysia</taxon>
    </lineage>
</organism>
<keyword evidence="3" id="KW-1185">Reference proteome</keyword>
<dbReference type="Proteomes" id="UP000762676">
    <property type="component" value="Unassembled WGS sequence"/>
</dbReference>
<protein>
    <submittedName>
        <fullName evidence="2">Uncharacterized protein</fullName>
    </submittedName>
</protein>